<evidence type="ECO:0000259" key="6">
    <source>
        <dbReference type="Pfam" id="PF00933"/>
    </source>
</evidence>
<dbReference type="InterPro" id="IPR036962">
    <property type="entry name" value="Glyco_hydro_3_N_sf"/>
</dbReference>
<proteinExistence type="inferred from homology"/>
<dbReference type="Gene3D" id="3.20.20.300">
    <property type="entry name" value="Glycoside hydrolase, family 3, N-terminal domain"/>
    <property type="match status" value="1"/>
</dbReference>
<dbReference type="InterPro" id="IPR019800">
    <property type="entry name" value="Glyco_hydro_3_AS"/>
</dbReference>
<reference evidence="7 8" key="1">
    <citation type="submission" date="2022-09" db="EMBL/GenBank/DDBJ databases">
        <title>Interaction between co-microsymbionts with complementary sets of symbiotic genes in legume-rhizobium systems.</title>
        <authorList>
            <person name="Safronova V."/>
            <person name="Sazanova A."/>
            <person name="Afonin A."/>
            <person name="Chirak E."/>
        </authorList>
    </citation>
    <scope>NUCLEOTIDE SEQUENCE [LARGE SCALE GENOMIC DNA]</scope>
    <source>
        <strain evidence="7 8">A18/4-1</strain>
    </source>
</reference>
<dbReference type="EMBL" id="CP104965">
    <property type="protein sequence ID" value="UXN70126.1"/>
    <property type="molecule type" value="Genomic_DNA"/>
</dbReference>
<evidence type="ECO:0000256" key="2">
    <source>
        <dbReference type="ARBA" id="ARBA00005336"/>
    </source>
</evidence>
<dbReference type="GO" id="GO:0016787">
    <property type="term" value="F:hydrolase activity"/>
    <property type="evidence" value="ECO:0007669"/>
    <property type="project" value="UniProtKB-KW"/>
</dbReference>
<sequence>MASTPLALFVGMPGLELSADEVAFFRETNPYGLFLFRRNLNNPEQAKRLTAQFREAVGRDDAAVFIDQEGGRVQRLDNGRWPSFRSFGAFGALAQKDFELAKKALRLSSQAMGAMMAELNIDSGCTPVVDMALKGMHEVIGQRAFGADTETIVALGREVIAGMLETGEIPVMKHIPGYGRVTVDPHFTCPVVDASLEDLMATDFVPFIQLKDTPWAMVAHLIFTAFDAERPASVSPVVCELIRNELDYDGVLITDCLSMEALSGTWPERVTRALDAGYDIALHSQGDLAASQAAARAARPLSEASLRRIAAGNAKRGNLRVDVRALHAEVEDIFAANGIA</sequence>
<accession>A0ABY6CD06</accession>
<keyword evidence="8" id="KW-1185">Reference proteome</keyword>
<protein>
    <recommendedName>
        <fullName evidence="3">beta-N-acetylhexosaminidase</fullName>
        <ecNumber evidence="3">3.2.1.52</ecNumber>
    </recommendedName>
</protein>
<evidence type="ECO:0000256" key="5">
    <source>
        <dbReference type="ARBA" id="ARBA00023295"/>
    </source>
</evidence>
<feature type="domain" description="Glycoside hydrolase family 3 N-terminal" evidence="6">
    <location>
        <begin position="25"/>
        <end position="296"/>
    </location>
</feature>
<dbReference type="Proteomes" id="UP001061862">
    <property type="component" value="Chromosome"/>
</dbReference>
<keyword evidence="5" id="KW-0326">Glycosidase</keyword>
<dbReference type="RefSeq" id="WP_262168947.1">
    <property type="nucleotide sequence ID" value="NZ_CP104965.1"/>
</dbReference>
<evidence type="ECO:0000313" key="7">
    <source>
        <dbReference type="EMBL" id="UXN70126.1"/>
    </source>
</evidence>
<dbReference type="InterPro" id="IPR017853">
    <property type="entry name" value="GH"/>
</dbReference>
<dbReference type="Pfam" id="PF00933">
    <property type="entry name" value="Glyco_hydro_3"/>
    <property type="match status" value="1"/>
</dbReference>
<evidence type="ECO:0000313" key="8">
    <source>
        <dbReference type="Proteomes" id="UP001061862"/>
    </source>
</evidence>
<evidence type="ECO:0000256" key="3">
    <source>
        <dbReference type="ARBA" id="ARBA00012663"/>
    </source>
</evidence>
<organism evidence="7 8">
    <name type="scientific">Devosia neptuniae</name>
    <dbReference type="NCBI Taxonomy" id="191302"/>
    <lineage>
        <taxon>Bacteria</taxon>
        <taxon>Pseudomonadati</taxon>
        <taxon>Pseudomonadota</taxon>
        <taxon>Alphaproteobacteria</taxon>
        <taxon>Hyphomicrobiales</taxon>
        <taxon>Devosiaceae</taxon>
        <taxon>Devosia</taxon>
    </lineage>
</organism>
<dbReference type="PROSITE" id="PS00775">
    <property type="entry name" value="GLYCOSYL_HYDROL_F3"/>
    <property type="match status" value="1"/>
</dbReference>
<evidence type="ECO:0000256" key="4">
    <source>
        <dbReference type="ARBA" id="ARBA00022801"/>
    </source>
</evidence>
<dbReference type="InterPro" id="IPR001764">
    <property type="entry name" value="Glyco_hydro_3_N"/>
</dbReference>
<comment type="catalytic activity">
    <reaction evidence="1">
        <text>Hydrolysis of terminal non-reducing N-acetyl-D-hexosamine residues in N-acetyl-beta-D-hexosaminides.</text>
        <dbReference type="EC" id="3.2.1.52"/>
    </reaction>
</comment>
<gene>
    <name evidence="7" type="ORF">N8A98_02715</name>
</gene>
<dbReference type="SUPFAM" id="SSF51445">
    <property type="entry name" value="(Trans)glycosidases"/>
    <property type="match status" value="1"/>
</dbReference>
<evidence type="ECO:0000256" key="1">
    <source>
        <dbReference type="ARBA" id="ARBA00001231"/>
    </source>
</evidence>
<dbReference type="PANTHER" id="PTHR30480:SF13">
    <property type="entry name" value="BETA-HEXOSAMINIDASE"/>
    <property type="match status" value="1"/>
</dbReference>
<name>A0ABY6CD06_9HYPH</name>
<keyword evidence="4 7" id="KW-0378">Hydrolase</keyword>
<comment type="similarity">
    <text evidence="2">Belongs to the glycosyl hydrolase 3 family.</text>
</comment>
<dbReference type="InterPro" id="IPR050226">
    <property type="entry name" value="NagZ_Beta-hexosaminidase"/>
</dbReference>
<dbReference type="PANTHER" id="PTHR30480">
    <property type="entry name" value="BETA-HEXOSAMINIDASE-RELATED"/>
    <property type="match status" value="1"/>
</dbReference>
<dbReference type="EC" id="3.2.1.52" evidence="3"/>